<evidence type="ECO:0000313" key="3">
    <source>
        <dbReference type="Proteomes" id="UP000292424"/>
    </source>
</evidence>
<feature type="chain" id="PRO_5024371113" evidence="1">
    <location>
        <begin position="26"/>
        <end position="135"/>
    </location>
</feature>
<evidence type="ECO:0000313" key="2">
    <source>
        <dbReference type="EMBL" id="QES90796.1"/>
    </source>
</evidence>
<accession>A0A5P2G4P8</accession>
<sequence length="135" mass="15114">MLRVSKNIALIALTLVSFGLQTTFAAIIEDGSSKKANSNNKYNLKSLSHGNKYSPFSLNSLKKDKDYNYNYNFADRSIDGLNVDILNNSPAGIVEITTPVRIQKGNNVYIYDYKYRIPASHNPLPFMKAPSNPNH</sequence>
<dbReference type="Proteomes" id="UP000292424">
    <property type="component" value="Chromosome"/>
</dbReference>
<evidence type="ECO:0000256" key="1">
    <source>
        <dbReference type="SAM" id="SignalP"/>
    </source>
</evidence>
<dbReference type="RefSeq" id="WP_131331779.1">
    <property type="nucleotide sequence ID" value="NZ_CP044016.1"/>
</dbReference>
<feature type="signal peptide" evidence="1">
    <location>
        <begin position="1"/>
        <end position="25"/>
    </location>
</feature>
<organism evidence="2 3">
    <name type="scientific">Rhizosphaericola mali</name>
    <dbReference type="NCBI Taxonomy" id="2545455"/>
    <lineage>
        <taxon>Bacteria</taxon>
        <taxon>Pseudomonadati</taxon>
        <taxon>Bacteroidota</taxon>
        <taxon>Chitinophagia</taxon>
        <taxon>Chitinophagales</taxon>
        <taxon>Chitinophagaceae</taxon>
        <taxon>Rhizosphaericola</taxon>
    </lineage>
</organism>
<proteinExistence type="predicted"/>
<keyword evidence="3" id="KW-1185">Reference proteome</keyword>
<dbReference type="AlphaFoldDB" id="A0A5P2G4P8"/>
<dbReference type="KEGG" id="arac:E0W69_019820"/>
<name>A0A5P2G4P8_9BACT</name>
<reference evidence="2 3" key="1">
    <citation type="submission" date="2019-09" db="EMBL/GenBank/DDBJ databases">
        <title>Complete genome sequence of Arachidicoccus sp. B3-10 isolated from apple orchard soil.</title>
        <authorList>
            <person name="Kim H.S."/>
            <person name="Han K.-I."/>
            <person name="Suh M.K."/>
            <person name="Lee K.C."/>
            <person name="Eom M.K."/>
            <person name="Kim J.-S."/>
            <person name="Kang S.W."/>
            <person name="Sin Y."/>
            <person name="Lee J.-S."/>
        </authorList>
    </citation>
    <scope>NUCLEOTIDE SEQUENCE [LARGE SCALE GENOMIC DNA]</scope>
    <source>
        <strain evidence="2 3">B3-10</strain>
    </source>
</reference>
<keyword evidence="1" id="KW-0732">Signal</keyword>
<dbReference type="EMBL" id="CP044016">
    <property type="protein sequence ID" value="QES90796.1"/>
    <property type="molecule type" value="Genomic_DNA"/>
</dbReference>
<protein>
    <submittedName>
        <fullName evidence="2">Uncharacterized protein</fullName>
    </submittedName>
</protein>
<gene>
    <name evidence="2" type="ORF">E0W69_019820</name>
</gene>